<evidence type="ECO:0000313" key="2">
    <source>
        <dbReference type="EMBL" id="TCK58516.1"/>
    </source>
</evidence>
<dbReference type="InterPro" id="IPR035571">
    <property type="entry name" value="UPF0234-like_C"/>
</dbReference>
<dbReference type="InterPro" id="IPR005272">
    <property type="entry name" value="DUF406"/>
</dbReference>
<keyword evidence="3" id="KW-1185">Reference proteome</keyword>
<sequence>MKSQADECLACSCVEIGSVIDGSECSTPIDKTFDSRDEAEQALALLTTKVRKAENEPAQIDVEITAKGDQFHLNGQVVFSCQAENLIFQMSLR</sequence>
<accession>A0A4R1K357</accession>
<protein>
    <submittedName>
        <fullName evidence="2">Uncharacterized protein (TIGR00743 family)</fullName>
    </submittedName>
</protein>
<proteinExistence type="inferred from homology"/>
<dbReference type="RefSeq" id="WP_131911489.1">
    <property type="nucleotide sequence ID" value="NZ_OU594967.1"/>
</dbReference>
<comment type="similarity">
    <text evidence="1">Belongs to the UPF0381 family.</text>
</comment>
<comment type="caution">
    <text evidence="2">The sequence shown here is derived from an EMBL/GenBank/DDBJ whole genome shotgun (WGS) entry which is preliminary data.</text>
</comment>
<evidence type="ECO:0000313" key="3">
    <source>
        <dbReference type="Proteomes" id="UP000295565"/>
    </source>
</evidence>
<dbReference type="GO" id="GO:0005829">
    <property type="term" value="C:cytosol"/>
    <property type="evidence" value="ECO:0007669"/>
    <property type="project" value="TreeGrafter"/>
</dbReference>
<dbReference type="NCBIfam" id="TIGR00743">
    <property type="entry name" value="DUF406 family protein"/>
    <property type="match status" value="1"/>
</dbReference>
<dbReference type="AlphaFoldDB" id="A0A4R1K357"/>
<evidence type="ECO:0000256" key="1">
    <source>
        <dbReference type="ARBA" id="ARBA00006201"/>
    </source>
</evidence>
<organism evidence="2 3">
    <name type="scientific">Celerinatantimonas diazotrophica</name>
    <dbReference type="NCBI Taxonomy" id="412034"/>
    <lineage>
        <taxon>Bacteria</taxon>
        <taxon>Pseudomonadati</taxon>
        <taxon>Pseudomonadota</taxon>
        <taxon>Gammaproteobacteria</taxon>
        <taxon>Celerinatantimonadaceae</taxon>
        <taxon>Celerinatantimonas</taxon>
    </lineage>
</organism>
<dbReference type="PANTHER" id="PTHR38769">
    <property type="entry name" value="UPF0381 PROTEIN YFCZ-RELATED"/>
    <property type="match status" value="1"/>
</dbReference>
<dbReference type="Gene3D" id="3.30.70.860">
    <property type="match status" value="1"/>
</dbReference>
<dbReference type="PANTHER" id="PTHR38769:SF1">
    <property type="entry name" value="UPF0381 PROTEIN YFCZ-RELATED"/>
    <property type="match status" value="1"/>
</dbReference>
<reference evidence="2 3" key="1">
    <citation type="submission" date="2019-03" db="EMBL/GenBank/DDBJ databases">
        <title>Genomic Encyclopedia of Type Strains, Phase IV (KMG-IV): sequencing the most valuable type-strain genomes for metagenomic binning, comparative biology and taxonomic classification.</title>
        <authorList>
            <person name="Goeker M."/>
        </authorList>
    </citation>
    <scope>NUCLEOTIDE SEQUENCE [LARGE SCALE GENOMIC DNA]</scope>
    <source>
        <strain evidence="2 3">DSM 18577</strain>
    </source>
</reference>
<dbReference type="OrthoDB" id="6198608at2"/>
<gene>
    <name evidence="2" type="ORF">EV690_0643</name>
</gene>
<dbReference type="Pfam" id="PF04175">
    <property type="entry name" value="DUF406"/>
    <property type="match status" value="1"/>
</dbReference>
<dbReference type="Proteomes" id="UP000295565">
    <property type="component" value="Unassembled WGS sequence"/>
</dbReference>
<name>A0A4R1K357_9GAMM</name>
<dbReference type="EMBL" id="SMGD01000011">
    <property type="protein sequence ID" value="TCK58516.1"/>
    <property type="molecule type" value="Genomic_DNA"/>
</dbReference>